<keyword evidence="3" id="KW-1185">Reference proteome</keyword>
<dbReference type="OrthoDB" id="43547at2759"/>
<feature type="compositionally biased region" description="Polar residues" evidence="1">
    <location>
        <begin position="1918"/>
        <end position="1941"/>
    </location>
</feature>
<dbReference type="PANTHER" id="PTHR14918">
    <property type="entry name" value="KICSTOR COMPLEX PROTEIN SZT2"/>
    <property type="match status" value="1"/>
</dbReference>
<feature type="region of interest" description="Disordered" evidence="1">
    <location>
        <begin position="987"/>
        <end position="1027"/>
    </location>
</feature>
<dbReference type="InterPro" id="IPR033228">
    <property type="entry name" value="SZT2"/>
</dbReference>
<feature type="region of interest" description="Disordered" evidence="1">
    <location>
        <begin position="2375"/>
        <end position="2406"/>
    </location>
</feature>
<feature type="region of interest" description="Disordered" evidence="1">
    <location>
        <begin position="1759"/>
        <end position="1782"/>
    </location>
</feature>
<dbReference type="PANTHER" id="PTHR14918:SF3">
    <property type="entry name" value="KICSTOR COMPLEX PROTEIN SZT2"/>
    <property type="match status" value="1"/>
</dbReference>
<dbReference type="Proteomes" id="UP000266673">
    <property type="component" value="Unassembled WGS sequence"/>
</dbReference>
<evidence type="ECO:0000313" key="2">
    <source>
        <dbReference type="EMBL" id="RIB28720.1"/>
    </source>
</evidence>
<reference evidence="2 3" key="1">
    <citation type="submission" date="2018-06" db="EMBL/GenBank/DDBJ databases">
        <title>Comparative genomics reveals the genomic features of Rhizophagus irregularis, R. cerebriforme, R. diaphanum and Gigaspora rosea, and their symbiotic lifestyle signature.</title>
        <authorList>
            <person name="Morin E."/>
            <person name="San Clemente H."/>
            <person name="Chen E.C.H."/>
            <person name="De La Providencia I."/>
            <person name="Hainaut M."/>
            <person name="Kuo A."/>
            <person name="Kohler A."/>
            <person name="Murat C."/>
            <person name="Tang N."/>
            <person name="Roy S."/>
            <person name="Loubradou J."/>
            <person name="Henrissat B."/>
            <person name="Grigoriev I.V."/>
            <person name="Corradi N."/>
            <person name="Roux C."/>
            <person name="Martin F.M."/>
        </authorList>
    </citation>
    <scope>NUCLEOTIDE SEQUENCE [LARGE SCALE GENOMIC DNA]</scope>
    <source>
        <strain evidence="2 3">DAOM 194757</strain>
    </source>
</reference>
<dbReference type="GO" id="GO:0005777">
    <property type="term" value="C:peroxisome"/>
    <property type="evidence" value="ECO:0007669"/>
    <property type="project" value="InterPro"/>
</dbReference>
<proteinExistence type="predicted"/>
<gene>
    <name evidence="2" type="ORF">C2G38_2157183</name>
</gene>
<feature type="compositionally biased region" description="Low complexity" evidence="1">
    <location>
        <begin position="992"/>
        <end position="1004"/>
    </location>
</feature>
<organism evidence="2 3">
    <name type="scientific">Gigaspora rosea</name>
    <dbReference type="NCBI Taxonomy" id="44941"/>
    <lineage>
        <taxon>Eukaryota</taxon>
        <taxon>Fungi</taxon>
        <taxon>Fungi incertae sedis</taxon>
        <taxon>Mucoromycota</taxon>
        <taxon>Glomeromycotina</taxon>
        <taxon>Glomeromycetes</taxon>
        <taxon>Diversisporales</taxon>
        <taxon>Gigasporaceae</taxon>
        <taxon>Gigaspora</taxon>
    </lineage>
</organism>
<comment type="caution">
    <text evidence="2">The sequence shown here is derived from an EMBL/GenBank/DDBJ whole genome shotgun (WGS) entry which is preliminary data.</text>
</comment>
<name>A0A397W1X2_9GLOM</name>
<evidence type="ECO:0000313" key="3">
    <source>
        <dbReference type="Proteomes" id="UP000266673"/>
    </source>
</evidence>
<feature type="compositionally biased region" description="Polar residues" evidence="1">
    <location>
        <begin position="1891"/>
        <end position="1910"/>
    </location>
</feature>
<feature type="compositionally biased region" description="Acidic residues" evidence="1">
    <location>
        <begin position="1768"/>
        <end position="1780"/>
    </location>
</feature>
<protein>
    <submittedName>
        <fullName evidence="2">Uncharacterized protein</fullName>
    </submittedName>
</protein>
<dbReference type="STRING" id="44941.A0A397W1X2"/>
<accession>A0A397W1X2</accession>
<dbReference type="EMBL" id="QKWP01000057">
    <property type="protein sequence ID" value="RIB28720.1"/>
    <property type="molecule type" value="Genomic_DNA"/>
</dbReference>
<evidence type="ECO:0000256" key="1">
    <source>
        <dbReference type="SAM" id="MobiDB-lite"/>
    </source>
</evidence>
<feature type="compositionally biased region" description="Polar residues" evidence="1">
    <location>
        <begin position="2395"/>
        <end position="2406"/>
    </location>
</feature>
<feature type="region of interest" description="Disordered" evidence="1">
    <location>
        <begin position="3008"/>
        <end position="3029"/>
    </location>
</feature>
<feature type="region of interest" description="Disordered" evidence="1">
    <location>
        <begin position="1891"/>
        <end position="1952"/>
    </location>
</feature>
<sequence>MTTLPPNRTPIGTSGRECTEARTVILLVKKPNFTQVDHHKWLLKRLFKPLNYEKDDNIQVLYVSNTKLSTLIRSQNERKANDVYTPQNLPDLQEDDGISYKLMPNTRIITLCTKYRMIFLLDVTTSLATIYYNNRKGVLISEAIKVLYRCIEGLVQPFTIQDLDRDKALHFEPEISITVIAESSHFASNANLLPMIRDFPTMRVLLNGVIVTKNNVADIINNLHTELTNFQQEVAELRQKLSRAKFPVAYEMDVVGSKTEDDVDTFMDNKKNLWRLGSSGANLAYSLNAGLFAKSLLPDEGFPSLTIITDGVVKSTLDHMSADDDIIQQLCKEGIRCNIIQVGSHQGFDPCCNFGLLPDIEVLQFVTTATSGVFLYSENCPDISDDNSSIASSSQSDHRSFNFYHEHMLIRETHFVKRKNQVRYLNSASDCNSYNFPWDPRSQPLEIEAMPARFLEYYIFVDVQQLISIRMRHGFNVDNIILSPGKGNNKTEVITIAMSRLWLPDVTIQYKIKGQWTGESNGLSRLKSPRIEIHVLADTELDIYLLNFQTARQNNDPNHPLFWKFTRLYNFLTTILETDELLKKLKTPKDINRLQLQRSIVPMTRVEILKQLWNTEQSSRNINFWYDDAKFDFLLSAETLQSNMNLDPSSEAKHISVIIEERLVTIKKYLSKWSTFTASDNVFVKFFNQLDTEKMSPISFCELRIKQEVGYLITVKFSFFNVDNLRRQKEIIYITNLINDLDGKNDKNQNYYICRRPLSSFLIRNIDYELNEKDISLDRQFTGRNCVIRSYLKHSRWSWLSDLDKDISQINKGIIAIQKLAFQYLCQARSDENCLLVFEHKNKKIFYRELEFPKDDSDTSVDQKIVCGVQHHIFISDTEIITELWVEPLQHSQMKFLYETFVNKIFAADRLKLSQLVTFDQISYIARSRAKQHPQSLALSTSKTFNLSKLFQLSVLLRSSGLIVASYNLPSFLSNNNRSQRSVVNAQQAERSVSSGNYDSNYNDSRVHPESSPYLRRGSASHRSSPFETTTQRKLSISVLYEFNKDMAYFVDRDLIAKLKPTDRDFALLHLFVEKNLSKYADGEVDTTIDNCKDSVILKNINNGLSMTELLQDTMTAITYTLNLHETRCFIKIVNSGSFLLIFIPSFKVLLDAMAQHNDISAENKITYFGILIFLCKRPEPSLGNYPRESSYTNRDQPLAFEPISIINDSSIPVNNPLDPILLSCSFPEYPMNFTSSDVSNLVAKEIHNVTKLYSRGFIRSIYASVLQKHKITENDFHKAIDSCAHFYIDIDITGYVNVHVQASRQDLDSEDANDIYQKFVAVLGHYFEPITFADCESENSYYYYRPPFKKSSNSSVDAHDYVTDIPGSFLETFNCAENPLFIRLECIFKKPMKTIPKTENTNPNQIGSDAEKIESDKFVQFPISSLPTSYSYTIDGKLCDFSPESIGTDASPVESSDDTTATLRLICLTLPQFHEANNSHSTEHKNDFNQTSTNSNKFLYECLSDDKKEALNETQSRIDWLTKEEIMHMLLKSQSVDRSVLSFIQTQLRNKNPFVDFPTTFNIPLSFVRRKHGKPGHELFLESLSKADMRPFTLNKVEDCFYISEDDEIEESLVSTDSRCEASPAFGAPGDGEITEEQIVSQVPAFDDYPDDGDDELLFSGLGIRSGISDISDISEDDDIPDLASKSIKRNVVHKQLFWLLFIPQETSIQMYFYSQAVPPRKRSEIIKHLRNCIIKVSERVNRIILLTDLNHTHNCSKYLVPPNPDDSSDSESSSEDNDLSSVDNYLVDVLSKTQDDDGQLNVSRKFKVGQFECPLVYRQTFPLHWRLKPNNAIRGIESSVLNSFAVNNRKHMFVYAKENSIVYIKISEVDTLSISSDYEKIDDFSRSASSSQIIHPTSTTQSETSSINAAEESRRSPSNKSGGSPKTSTTVSPGSRKPTSQQSQQRVSESRELVVEVFGIDPPGKEITEELMALLENKLMTNITLTAMSTFLVRNPKFNPTREDVDFILPVIKTSKRLCLAIPLSIKNTYTFLVYFKQNLSHYLRVFSGSEVTNAIERHHNATYGVSYNRSSNMDDGRKSPISSYDVQLYEFSFYYNINTQPRSATSAFESSVGEGIAGLCITLIDRNGRPVFELPISDKYFMDDTDMAAILSYISEEEVFIASNSKRVENTDYDYSLHIDLWSQGQFNYEILFERIRKSFRQCLCDYFIEISITQGLGRISDQVESNPHTPEQYCASDRECSPAYIDQHVQKVFIEPCMAILKKSVNLANPALHSLQVRLDMPSWMIDDFLAEVHELLSDIHIIFTPVILRTIPSSTNNSDNIYEIYRPKHSISATRQAMTTRLQYLLIAGLKELNRKYGTYKLLTQEDRRSSLGSDGAHSRRSSVEDLSGDKSNIPHSRKSSFMTAQAQHRHLLDDIMMYTIPHQEDQSNSHALALYRSCFLAMSMDGFDLTIYIYNWQKHYTDKVFSAMKKISDWHNQRIELLNSILYQKMGLFCHAGISFKSQVPFQSMPNTPRSLQSPIISSQRVSQIDPSLSQRAGLMPIGQNTTDLSLIVSLIIERFPHPQKAEGRAEDIKKNSDLKYDTNNLNLTEFNASGISFNTLDLNKVLKDARINSYTEKGHTWENRDALKRHGPPFIDAWIRQAKISQVYDNEKAVYSKWAKRIEECNVDNTINTPEVIKKSDLAIIFRTSRLLHFCRTPLLFGGNADSFTRTQSANRDFQTSSDTTFSRWYQDMSETFLQEYSYYLEEIGMQVVIGGKSGVNLVDDGISKSSATENVLANSPAVFLLKVLQGGSIMCEVRIQGVFVSVTLYILNQGQDLTSLGFSDTDNDRGSLRIFTEECGRFRKMIHVNSFVYDFHLRYINHVLESQSKTSPAFFNVLDVIRAFIRHNSRPAHFSCNRIYNDSYDKELGSIPDDLFKFMISAPQRYGFRAINFNDEPIACFATSICGDQCSLESCDICSILKNEALHITLVFTSSNQTSIAGTTSLEYFVIVLNDNYASSDSSSSVRGSSHRYKHQTSDLSSNQDLQERKYILINRTRERLKLIINQAIQFKRREDLWKKLSSMKPSDRNNANNSTNYSASFSITDFLDLTKQWYSRELVTLSPDFKDILELKLNWVEVINFLSLYYSDLTRELYDDIEHIRHLVIFNQHNHDLLIHFILPRQDEKETETGNNDTKLVVNAVCKESKPNFEGLELQFVADITRTIGYWMWQKLF</sequence>